<dbReference type="AlphaFoldDB" id="A0A087CT84"/>
<dbReference type="Proteomes" id="UP000029040">
    <property type="component" value="Unassembled WGS sequence"/>
</dbReference>
<proteinExistence type="predicted"/>
<organism evidence="2 3">
    <name type="scientific">Bifidobacterium pullorum subsp. saeculare DSM 6531 = LMG 14934</name>
    <dbReference type="NCBI Taxonomy" id="1437611"/>
    <lineage>
        <taxon>Bacteria</taxon>
        <taxon>Bacillati</taxon>
        <taxon>Actinomycetota</taxon>
        <taxon>Actinomycetes</taxon>
        <taxon>Bifidobacteriales</taxon>
        <taxon>Bifidobacteriaceae</taxon>
        <taxon>Bifidobacterium</taxon>
    </lineage>
</organism>
<dbReference type="GO" id="GO:0004803">
    <property type="term" value="F:transposase activity"/>
    <property type="evidence" value="ECO:0007669"/>
    <property type="project" value="InterPro"/>
</dbReference>
<evidence type="ECO:0000313" key="3">
    <source>
        <dbReference type="Proteomes" id="UP000029040"/>
    </source>
</evidence>
<accession>A0A087CT84</accession>
<protein>
    <submittedName>
        <fullName evidence="2">Transposase</fullName>
    </submittedName>
</protein>
<dbReference type="GO" id="GO:0003677">
    <property type="term" value="F:DNA binding"/>
    <property type="evidence" value="ECO:0007669"/>
    <property type="project" value="InterPro"/>
</dbReference>
<dbReference type="GO" id="GO:0006313">
    <property type="term" value="P:DNA transposition"/>
    <property type="evidence" value="ECO:0007669"/>
    <property type="project" value="InterPro"/>
</dbReference>
<reference evidence="2 3" key="1">
    <citation type="submission" date="2014-03" db="EMBL/GenBank/DDBJ databases">
        <title>Genomics of Bifidobacteria.</title>
        <authorList>
            <person name="Ventura M."/>
            <person name="Milani C."/>
            <person name="Lugli G.A."/>
        </authorList>
    </citation>
    <scope>NUCLEOTIDE SEQUENCE [LARGE SCALE GENOMIC DNA]</scope>
    <source>
        <strain evidence="2 3">LMG 14934</strain>
    </source>
</reference>
<feature type="region of interest" description="Disordered" evidence="1">
    <location>
        <begin position="37"/>
        <end position="70"/>
    </location>
</feature>
<name>A0A087CT84_9BIFI</name>
<dbReference type="InterPro" id="IPR002514">
    <property type="entry name" value="Transposase_8"/>
</dbReference>
<dbReference type="InterPro" id="IPR036388">
    <property type="entry name" value="WH-like_DNA-bd_sf"/>
</dbReference>
<dbReference type="EMBL" id="JGZM01000006">
    <property type="protein sequence ID" value="KFI86484.1"/>
    <property type="molecule type" value="Genomic_DNA"/>
</dbReference>
<comment type="caution">
    <text evidence="2">The sequence shown here is derived from an EMBL/GenBank/DDBJ whole genome shotgun (WGS) entry which is preliminary data.</text>
</comment>
<gene>
    <name evidence="2" type="ORF">BSAE_1595</name>
</gene>
<dbReference type="SUPFAM" id="SSF46689">
    <property type="entry name" value="Homeodomain-like"/>
    <property type="match status" value="1"/>
</dbReference>
<feature type="compositionally biased region" description="Low complexity" evidence="1">
    <location>
        <begin position="56"/>
        <end position="69"/>
    </location>
</feature>
<dbReference type="InterPro" id="IPR009057">
    <property type="entry name" value="Homeodomain-like_sf"/>
</dbReference>
<evidence type="ECO:0000256" key="1">
    <source>
        <dbReference type="SAM" id="MobiDB-lite"/>
    </source>
</evidence>
<sequence>MSKGTRYTDEFKAKAVRLLTESRPSYSSETKAIAEVARDPGVSSETLRRWRNQPDASAAEQSEQSAQEAMAELKRLRAENAELRRANEILTTASAFFAARLDPTRP</sequence>
<evidence type="ECO:0000313" key="2">
    <source>
        <dbReference type="EMBL" id="KFI86484.1"/>
    </source>
</evidence>
<dbReference type="Gene3D" id="1.10.10.10">
    <property type="entry name" value="Winged helix-like DNA-binding domain superfamily/Winged helix DNA-binding domain"/>
    <property type="match status" value="1"/>
</dbReference>
<dbReference type="Pfam" id="PF01527">
    <property type="entry name" value="HTH_Tnp_1"/>
    <property type="match status" value="1"/>
</dbReference>